<name>A0ABW3Z4L8_9HYPH</name>
<dbReference type="Proteomes" id="UP001597171">
    <property type="component" value="Unassembled WGS sequence"/>
</dbReference>
<dbReference type="SUPFAM" id="SSF46458">
    <property type="entry name" value="Globin-like"/>
    <property type="match status" value="1"/>
</dbReference>
<sequence>MTPPTHDDLRALVHDFYAAVRADAELGPLFEGVVADWPEHLERLTDFWSSVLLGSGRYKGDPFGAHVAIRDRIRPELFARWLALWGAATERRFPPPVAAALQARAARIAASLQAGLFFRPDGPDRSAA</sequence>
<dbReference type="InterPro" id="IPR012292">
    <property type="entry name" value="Globin/Proto"/>
</dbReference>
<accession>A0ABW3Z4L8</accession>
<evidence type="ECO:0000313" key="1">
    <source>
        <dbReference type="EMBL" id="MFD1331211.1"/>
    </source>
</evidence>
<proteinExistence type="predicted"/>
<dbReference type="RefSeq" id="WP_378774414.1">
    <property type="nucleotide sequence ID" value="NZ_JBHTMX010000017.1"/>
</dbReference>
<dbReference type="Gene3D" id="1.10.490.10">
    <property type="entry name" value="Globins"/>
    <property type="match status" value="1"/>
</dbReference>
<dbReference type="CDD" id="cd08916">
    <property type="entry name" value="TrHb3_P"/>
    <property type="match status" value="1"/>
</dbReference>
<gene>
    <name evidence="1" type="ORF">ACFQ4O_04295</name>
</gene>
<organism evidence="1 2">
    <name type="scientific">Methylopila musalis</name>
    <dbReference type="NCBI Taxonomy" id="1134781"/>
    <lineage>
        <taxon>Bacteria</taxon>
        <taxon>Pseudomonadati</taxon>
        <taxon>Pseudomonadota</taxon>
        <taxon>Alphaproteobacteria</taxon>
        <taxon>Hyphomicrobiales</taxon>
        <taxon>Methylopilaceae</taxon>
        <taxon>Methylopila</taxon>
    </lineage>
</organism>
<keyword evidence="2" id="KW-1185">Reference proteome</keyword>
<evidence type="ECO:0000313" key="2">
    <source>
        <dbReference type="Proteomes" id="UP001597171"/>
    </source>
</evidence>
<dbReference type="InterPro" id="IPR009050">
    <property type="entry name" value="Globin-like_sf"/>
</dbReference>
<reference evidence="2" key="1">
    <citation type="journal article" date="2019" name="Int. J. Syst. Evol. Microbiol.">
        <title>The Global Catalogue of Microorganisms (GCM) 10K type strain sequencing project: providing services to taxonomists for standard genome sequencing and annotation.</title>
        <authorList>
            <consortium name="The Broad Institute Genomics Platform"/>
            <consortium name="The Broad Institute Genome Sequencing Center for Infectious Disease"/>
            <person name="Wu L."/>
            <person name="Ma J."/>
        </authorList>
    </citation>
    <scope>NUCLEOTIDE SEQUENCE [LARGE SCALE GENOMIC DNA]</scope>
    <source>
        <strain evidence="2">CCUG 61696</strain>
    </source>
</reference>
<protein>
    <submittedName>
        <fullName evidence="1">Group III truncated hemoglobin</fullName>
    </submittedName>
</protein>
<comment type="caution">
    <text evidence="1">The sequence shown here is derived from an EMBL/GenBank/DDBJ whole genome shotgun (WGS) entry which is preliminary data.</text>
</comment>
<dbReference type="EMBL" id="JBHTMX010000017">
    <property type="protein sequence ID" value="MFD1331211.1"/>
    <property type="molecule type" value="Genomic_DNA"/>
</dbReference>